<dbReference type="InterPro" id="IPR005151">
    <property type="entry name" value="Tail-specific_protease"/>
</dbReference>
<dbReference type="Gene3D" id="3.90.226.10">
    <property type="entry name" value="2-enoyl-CoA Hydratase, Chain A, domain 1"/>
    <property type="match status" value="1"/>
</dbReference>
<dbReference type="PANTHER" id="PTHR43253:SF1">
    <property type="entry name" value="TRICORN PROTEASE HOMOLOG 2-RELATED"/>
    <property type="match status" value="1"/>
</dbReference>
<dbReference type="EC" id="3.4.21.-" evidence="7"/>
<feature type="signal peptide" evidence="10">
    <location>
        <begin position="1"/>
        <end position="19"/>
    </location>
</feature>
<dbReference type="InterPro" id="IPR029414">
    <property type="entry name" value="Tricorn_PDZ"/>
</dbReference>
<dbReference type="GO" id="GO:0006508">
    <property type="term" value="P:proteolysis"/>
    <property type="evidence" value="ECO:0007669"/>
    <property type="project" value="UniProtKB-UniRule"/>
</dbReference>
<evidence type="ECO:0000256" key="4">
    <source>
        <dbReference type="ARBA" id="ARBA00022670"/>
    </source>
</evidence>
<dbReference type="Pfam" id="PF14684">
    <property type="entry name" value="Tricorn_C1"/>
    <property type="match status" value="1"/>
</dbReference>
<dbReference type="Proteomes" id="UP000651837">
    <property type="component" value="Unassembled WGS sequence"/>
</dbReference>
<evidence type="ECO:0000259" key="11">
    <source>
        <dbReference type="SMART" id="SM00245"/>
    </source>
</evidence>
<feature type="region of interest" description="Disordered" evidence="9">
    <location>
        <begin position="552"/>
        <end position="576"/>
    </location>
</feature>
<keyword evidence="5 7" id="KW-0378">Hydrolase</keyword>
<evidence type="ECO:0000256" key="10">
    <source>
        <dbReference type="SAM" id="SignalP"/>
    </source>
</evidence>
<dbReference type="SUPFAM" id="SSF52096">
    <property type="entry name" value="ClpP/crotonase"/>
    <property type="match status" value="1"/>
</dbReference>
<dbReference type="RefSeq" id="WP_109650183.1">
    <property type="nucleotide sequence ID" value="NZ_JACWLN010000004.1"/>
</dbReference>
<dbReference type="SMART" id="SM00245">
    <property type="entry name" value="TSPc"/>
    <property type="match status" value="1"/>
</dbReference>
<evidence type="ECO:0000256" key="8">
    <source>
        <dbReference type="PIRSR" id="PIRSR036421-1"/>
    </source>
</evidence>
<dbReference type="Gene3D" id="2.130.10.10">
    <property type="entry name" value="YVTN repeat-like/Quinoprotein amine dehydrogenase"/>
    <property type="match status" value="1"/>
</dbReference>
<dbReference type="Pfam" id="PF26549">
    <property type="entry name" value="Tricorn_N"/>
    <property type="match status" value="1"/>
</dbReference>
<dbReference type="PANTHER" id="PTHR43253">
    <property type="entry name" value="TRICORN PROTEASE HOMOLOG 2-RELATED"/>
    <property type="match status" value="1"/>
</dbReference>
<dbReference type="CDD" id="cd07562">
    <property type="entry name" value="Peptidase_S41_TRI"/>
    <property type="match status" value="1"/>
</dbReference>
<dbReference type="AlphaFoldDB" id="A0A316EKH5"/>
<dbReference type="Pfam" id="PF26550">
    <property type="entry name" value="Tricorn_2nd"/>
    <property type="match status" value="1"/>
</dbReference>
<evidence type="ECO:0000256" key="5">
    <source>
        <dbReference type="ARBA" id="ARBA00022801"/>
    </source>
</evidence>
<dbReference type="Gene3D" id="2.30.42.10">
    <property type="match status" value="1"/>
</dbReference>
<keyword evidence="4 7" id="KW-0645">Protease</keyword>
<reference evidence="12 15" key="2">
    <citation type="submission" date="2020-07" db="EMBL/GenBank/DDBJ databases">
        <title>The draft genome sequence of Maribacter polysiphoniae KCTC 22021.</title>
        <authorList>
            <person name="Mu L."/>
        </authorList>
    </citation>
    <scope>NUCLEOTIDE SEQUENCE [LARGE SCALE GENOMIC DNA]</scope>
    <source>
        <strain evidence="12 15">KCTC 22021</strain>
    </source>
</reference>
<dbReference type="InterPro" id="IPR028204">
    <property type="entry name" value="Tricorn_C1"/>
</dbReference>
<dbReference type="PIRSF" id="PIRSF036421">
    <property type="entry name" value="Tricorn_protease"/>
    <property type="match status" value="1"/>
</dbReference>
<keyword evidence="6 7" id="KW-0720">Serine protease</keyword>
<dbReference type="SUPFAM" id="SSF50156">
    <property type="entry name" value="PDZ domain-like"/>
    <property type="match status" value="1"/>
</dbReference>
<comment type="function">
    <text evidence="7">Degrades oligopeptides.</text>
</comment>
<gene>
    <name evidence="12" type="ORF">HZY62_11905</name>
    <name evidence="13" type="ORF">LX92_02025</name>
</gene>
<dbReference type="GO" id="GO:0005737">
    <property type="term" value="C:cytoplasm"/>
    <property type="evidence" value="ECO:0007669"/>
    <property type="project" value="UniProtKB-SubCell"/>
</dbReference>
<feature type="active site" description="Nucleophile" evidence="8">
    <location>
        <position position="979"/>
    </location>
</feature>
<dbReference type="SUPFAM" id="SSF82171">
    <property type="entry name" value="DPP6 N-terminal domain-like"/>
    <property type="match status" value="2"/>
</dbReference>
<comment type="subcellular location">
    <subcellularLocation>
        <location evidence="1 7">Cytoplasm</location>
    </subcellularLocation>
</comment>
<keyword evidence="3 7" id="KW-0963">Cytoplasm</keyword>
<dbReference type="EMBL" id="QGGQ01000004">
    <property type="protein sequence ID" value="PWK23460.1"/>
    <property type="molecule type" value="Genomic_DNA"/>
</dbReference>
<dbReference type="Gene3D" id="3.30.750.44">
    <property type="match status" value="1"/>
</dbReference>
<accession>A0A316EKH5</accession>
<dbReference type="InterPro" id="IPR012393">
    <property type="entry name" value="Tricorn_protease"/>
</dbReference>
<dbReference type="Pfam" id="PF03572">
    <property type="entry name" value="Peptidase_S41"/>
    <property type="match status" value="1"/>
</dbReference>
<evidence type="ECO:0000313" key="14">
    <source>
        <dbReference type="Proteomes" id="UP000245667"/>
    </source>
</evidence>
<evidence type="ECO:0000313" key="15">
    <source>
        <dbReference type="Proteomes" id="UP000651837"/>
    </source>
</evidence>
<evidence type="ECO:0000313" key="12">
    <source>
        <dbReference type="EMBL" id="MBD1261298.1"/>
    </source>
</evidence>
<evidence type="ECO:0000256" key="9">
    <source>
        <dbReference type="SAM" id="MobiDB-lite"/>
    </source>
</evidence>
<evidence type="ECO:0000313" key="13">
    <source>
        <dbReference type="EMBL" id="PWK23460.1"/>
    </source>
</evidence>
<evidence type="ECO:0000256" key="1">
    <source>
        <dbReference type="ARBA" id="ARBA00004496"/>
    </source>
</evidence>
<dbReference type="InterPro" id="IPR015943">
    <property type="entry name" value="WD40/YVTN_repeat-like_dom_sf"/>
</dbReference>
<comment type="similarity">
    <text evidence="2 7">Belongs to the peptidase S41B family.</text>
</comment>
<dbReference type="OrthoDB" id="9815657at2"/>
<feature type="chain" id="PRO_5016336293" description="Tricorn protease homolog" evidence="10">
    <location>
        <begin position="20"/>
        <end position="1091"/>
    </location>
</feature>
<protein>
    <recommendedName>
        <fullName evidence="7">Tricorn protease homolog</fullName>
        <ecNumber evidence="7">3.4.21.-</ecNumber>
    </recommendedName>
</protein>
<sequence>MKNIPLLLLLFCLIESTNAQISAQLLQHPDVSKTHITFIYGDDVWIVPKSGGLAHQLSSPEGVESYPRFSPDGSLVAFTANYHGNSDVYLIDIHGGIPQRLTFHGQFDRVLGWTPDGDSILFASSRESGRQRYNQFYTVSRHGGSPKKLPIPYGEFASFSPNGQKVAYTDRSRVNRNWKRYRGGTAPDISVFDLNTFSTENITNTDANDELPMWNGDVIYYMSDNGPNKRNNLWKYDLATKSNTQLTKFTDFDITFPESGPDDIVFEAGGKLYLYKLSSNTISEVEIQVVSDQKGRIPQQKRVASFIQNTTLSPDGNRVIVQARGELFNLPANEGFTENITRTSGSAERKPAWSPDGKHVAYWSDSSGEYQLYLHDMTGEQSPRMVTDFKNGFNYSIHWSPDSKKIAYVDQAMGINYLDVATGKVIQADKGKYMFEGGLENFRVTWTPDSKWFAYARGTENPSTTAIFAFNTANNKLSQLTSGYYSDNSPTFSADGKYLFFTTNRTFEPVYSDLDNTFIYPNTTSIAVATLNKTVSSLLALKNDSIELLKEDGNKDEKEGKSKKKKDEDTDGDAKKEVPKTTIDIVGFENRVEMLDIPSGNLGNLAAIEGKLLFTRFPNSGAPEDTFPSLDYYDFEEREVKNIISKVNDFEVSADGTKILVNQEKKLAVLEIKADQKIDKTVPTQDMVMYITPQDEWKQIFNDVWRFERDYFYDPGMHGVDWNAMRTKYGQLIDQSNTRNDVNIIIGDLIAELNASHTYTGGGDTKNADMMNVGYLGADIALENGKYRIKKIISSAPWDVEVRSPLAKPGINISENDYILAVNGRPIDIAKPIFEAFQGLADATVQITTNSTPSLTNAKKHIIKLMASETRLRHLAWIENNRKQVEKATNGKIGYVYVRSTGLDGQNELVRQFYAQMNKEGLIIDERFNSGGQIPDRFVELLDREPLAFWAVRDGKDWAWPPSGNFGPKVMLINGFSGSGGDAFPDYFKKRGIGPLIGTRTWGGLIGISGAPGLIDNGRITVPTFRMYDPNGEWFKEGHGVDPDIEVVEDFQKLANGIDVQLEAAIKEVLRLLDSPTNFKTPSRPNYENRN</sequence>
<evidence type="ECO:0000256" key="2">
    <source>
        <dbReference type="ARBA" id="ARBA00008524"/>
    </source>
</evidence>
<keyword evidence="10" id="KW-0732">Signal</keyword>
<reference evidence="13 14" key="1">
    <citation type="submission" date="2018-05" db="EMBL/GenBank/DDBJ databases">
        <title>Genomic Encyclopedia of Archaeal and Bacterial Type Strains, Phase II (KMG-II): from individual species to whole genera.</title>
        <authorList>
            <person name="Goeker M."/>
        </authorList>
    </citation>
    <scope>NUCLEOTIDE SEQUENCE [LARGE SCALE GENOMIC DNA]</scope>
    <source>
        <strain evidence="13 14">DSM 23514</strain>
    </source>
</reference>
<organism evidence="13 14">
    <name type="scientific">Maribacter polysiphoniae</name>
    <dbReference type="NCBI Taxonomy" id="429344"/>
    <lineage>
        <taxon>Bacteria</taxon>
        <taxon>Pseudomonadati</taxon>
        <taxon>Bacteroidota</taxon>
        <taxon>Flavobacteriia</taxon>
        <taxon>Flavobacteriales</taxon>
        <taxon>Flavobacteriaceae</taxon>
        <taxon>Maribacter</taxon>
    </lineage>
</organism>
<dbReference type="GO" id="GO:0008236">
    <property type="term" value="F:serine-type peptidase activity"/>
    <property type="evidence" value="ECO:0007669"/>
    <property type="project" value="UniProtKB-UniRule"/>
</dbReference>
<dbReference type="Pfam" id="PF14685">
    <property type="entry name" value="PDZ_Tricorn"/>
    <property type="match status" value="1"/>
</dbReference>
<name>A0A316EKH5_9FLAO</name>
<evidence type="ECO:0000256" key="7">
    <source>
        <dbReference type="PIRNR" id="PIRNR036421"/>
    </source>
</evidence>
<feature type="active site" description="Charge relay system" evidence="8">
    <location>
        <position position="1037"/>
    </location>
</feature>
<evidence type="ECO:0000256" key="3">
    <source>
        <dbReference type="ARBA" id="ARBA00022490"/>
    </source>
</evidence>
<proteinExistence type="inferred from homology"/>
<keyword evidence="15" id="KW-1185">Reference proteome</keyword>
<feature type="domain" description="Tail specific protease" evidence="11">
    <location>
        <begin position="858"/>
        <end position="1048"/>
    </location>
</feature>
<comment type="caution">
    <text evidence="13">The sequence shown here is derived from an EMBL/GenBank/DDBJ whole genome shotgun (WGS) entry which is preliminary data.</text>
</comment>
<dbReference type="EMBL" id="JACWLN010000004">
    <property type="protein sequence ID" value="MBD1261298.1"/>
    <property type="molecule type" value="Genomic_DNA"/>
</dbReference>
<feature type="active site" description="Charge relay system" evidence="8">
    <location>
        <position position="757"/>
    </location>
</feature>
<dbReference type="InterPro" id="IPR036034">
    <property type="entry name" value="PDZ_sf"/>
</dbReference>
<dbReference type="Gene3D" id="2.120.10.60">
    <property type="entry name" value="Tricorn protease N-terminal domain"/>
    <property type="match status" value="1"/>
</dbReference>
<dbReference type="InterPro" id="IPR029045">
    <property type="entry name" value="ClpP/crotonase-like_dom_sf"/>
</dbReference>
<evidence type="ECO:0000256" key="6">
    <source>
        <dbReference type="ARBA" id="ARBA00022825"/>
    </source>
</evidence>
<dbReference type="Proteomes" id="UP000245667">
    <property type="component" value="Unassembled WGS sequence"/>
</dbReference>